<dbReference type="Pfam" id="PF01876">
    <property type="entry name" value="RNase_P_p30"/>
    <property type="match status" value="1"/>
</dbReference>
<evidence type="ECO:0000259" key="8">
    <source>
        <dbReference type="PROSITE" id="PS51675"/>
    </source>
</evidence>
<dbReference type="GO" id="GO:0005655">
    <property type="term" value="C:nucleolar ribonuclease P complex"/>
    <property type="evidence" value="ECO:0007669"/>
    <property type="project" value="TreeGrafter"/>
</dbReference>
<dbReference type="PANTHER" id="PTHR13031:SF0">
    <property type="entry name" value="RIBONUCLEASE P PROTEIN SUBUNIT P30"/>
    <property type="match status" value="1"/>
</dbReference>
<keyword evidence="4" id="KW-0808">Transferase</keyword>
<evidence type="ECO:0000256" key="4">
    <source>
        <dbReference type="ARBA" id="ARBA00022679"/>
    </source>
</evidence>
<protein>
    <submittedName>
        <fullName evidence="10">SAM-dependent MTase TRM10-type domain-containing protein</fullName>
    </submittedName>
</protein>
<name>A0A158Q7X6_9BILA</name>
<evidence type="ECO:0000256" key="1">
    <source>
        <dbReference type="ARBA" id="ARBA00004123"/>
    </source>
</evidence>
<dbReference type="PROSITE" id="PS51675">
    <property type="entry name" value="SAM_MT_TRM10"/>
    <property type="match status" value="1"/>
</dbReference>
<dbReference type="Gene3D" id="3.20.20.140">
    <property type="entry name" value="Metal-dependent hydrolases"/>
    <property type="match status" value="1"/>
</dbReference>
<dbReference type="InterPro" id="IPR002738">
    <property type="entry name" value="RNase_P_p30"/>
</dbReference>
<dbReference type="Gene3D" id="3.40.1280.30">
    <property type="match status" value="1"/>
</dbReference>
<organism evidence="9 10">
    <name type="scientific">Elaeophora elaphi</name>
    <dbReference type="NCBI Taxonomy" id="1147741"/>
    <lineage>
        <taxon>Eukaryota</taxon>
        <taxon>Metazoa</taxon>
        <taxon>Ecdysozoa</taxon>
        <taxon>Nematoda</taxon>
        <taxon>Chromadorea</taxon>
        <taxon>Rhabditida</taxon>
        <taxon>Spirurina</taxon>
        <taxon>Spiruromorpha</taxon>
        <taxon>Filarioidea</taxon>
        <taxon>Onchocercidae</taxon>
        <taxon>Elaeophora</taxon>
    </lineage>
</organism>
<evidence type="ECO:0000313" key="9">
    <source>
        <dbReference type="Proteomes" id="UP000050640"/>
    </source>
</evidence>
<feature type="region of interest" description="Disordered" evidence="7">
    <location>
        <begin position="54"/>
        <end position="75"/>
    </location>
</feature>
<keyword evidence="6" id="KW-0819">tRNA processing</keyword>
<evidence type="ECO:0000256" key="5">
    <source>
        <dbReference type="ARBA" id="ARBA00022691"/>
    </source>
</evidence>
<dbReference type="STRING" id="1147741.A0A158Q7X6"/>
<proteinExistence type="inferred from homology"/>
<reference evidence="10" key="1">
    <citation type="submission" date="2016-04" db="UniProtKB">
        <authorList>
            <consortium name="WormBaseParasite"/>
        </authorList>
    </citation>
    <scope>IDENTIFICATION</scope>
</reference>
<dbReference type="InterPro" id="IPR025812">
    <property type="entry name" value="Trm10_C_MTase_dom"/>
</dbReference>
<dbReference type="GO" id="GO:0003723">
    <property type="term" value="F:RNA binding"/>
    <property type="evidence" value="ECO:0007669"/>
    <property type="project" value="TreeGrafter"/>
</dbReference>
<dbReference type="AlphaFoldDB" id="A0A158Q7X6"/>
<dbReference type="GO" id="GO:0032259">
    <property type="term" value="P:methylation"/>
    <property type="evidence" value="ECO:0007669"/>
    <property type="project" value="UniProtKB-KW"/>
</dbReference>
<dbReference type="InterPro" id="IPR038459">
    <property type="entry name" value="MT_TRM10-typ_sf"/>
</dbReference>
<dbReference type="WBParaSite" id="EEL_0000585201-mRNA-1">
    <property type="protein sequence ID" value="EEL_0000585201-mRNA-1"/>
    <property type="gene ID" value="EEL_0000585201"/>
</dbReference>
<keyword evidence="3" id="KW-0489">Methyltransferase</keyword>
<dbReference type="CDD" id="cd18102">
    <property type="entry name" value="Trm10_MRRP1"/>
    <property type="match status" value="1"/>
</dbReference>
<dbReference type="PANTHER" id="PTHR13031">
    <property type="entry name" value="RIBONUCLEASE P SUBUNIT P30"/>
    <property type="match status" value="1"/>
</dbReference>
<sequence>MSLSFVDDHFQFAEMNIRYTGNMNETMAMVRRAVRMGYDCIVINTDIGQMMQEGVSLSDEPPQKKKKKGGKERNVIPDPVSIDCSELDTSMLEVNGKRLRIFSRLTTTVSSSTEVHLLMHHPQLKKYDLIAVRPSDDQILQTLSKKGDFVDIITYEQASTSVGWLNKSKIIQLCVNDGITFEITYADALKDSSQRREVLTNGRQLLMSTKGGNGVVIASGAERMIDIRAPYDAANILVLFGIRPDCARKFVASNAKKTLLRAESRKTLKGGALVRTKDDLPKNLTMWRKFLKFDQDTVRNGWRKVIWKLQKTLGLEARWPVLWTESKLKSLPSQQFIQVLNASQQQQLLSIITEVEVDWKRLLQCETQKQRFNHIKFCRQKELKELKCETKHKLKISEKLRTSKPTSGFAMFVGTTQRSTLFWCERIADQRRLMNHLHNLQLDSKPALLVDCRFLNELSPQALSQTLIQLSYLASENRDRRRPWPLYFFNFDIQNERILEGRDRYLSLINSPRNVSLTISSSSYLNHFSSEEIIYLSPHAEFDLEEVEGSKAYVLGGIVDRVAQHRLHPQATLVAAKQDGVKARRLPIDRYIKWKSGSRSMTLLAVTSILYSVYESCGDWEVAFRKYVPVRNIRGPEEKNSYSRRLHASIHDYERRVLTELNRRL</sequence>
<dbReference type="GO" id="GO:0008033">
    <property type="term" value="P:tRNA processing"/>
    <property type="evidence" value="ECO:0007669"/>
    <property type="project" value="UniProtKB-KW"/>
</dbReference>
<accession>A0A158Q7X6</accession>
<dbReference type="Proteomes" id="UP000050640">
    <property type="component" value="Unplaced"/>
</dbReference>
<evidence type="ECO:0000313" key="10">
    <source>
        <dbReference type="WBParaSite" id="EEL_0000585201-mRNA-1"/>
    </source>
</evidence>
<dbReference type="GO" id="GO:0005739">
    <property type="term" value="C:mitochondrion"/>
    <property type="evidence" value="ECO:0007669"/>
    <property type="project" value="InterPro"/>
</dbReference>
<evidence type="ECO:0000256" key="3">
    <source>
        <dbReference type="ARBA" id="ARBA00022603"/>
    </source>
</evidence>
<keyword evidence="5" id="KW-0949">S-adenosyl-L-methionine</keyword>
<comment type="similarity">
    <text evidence="2">Belongs to the eukaryotic/archaeal RNase P protein component 3 family.</text>
</comment>
<dbReference type="InterPro" id="IPR016195">
    <property type="entry name" value="Pol/histidinol_Pase-like"/>
</dbReference>
<dbReference type="InterPro" id="IPR028564">
    <property type="entry name" value="MT_TRM10-typ"/>
</dbReference>
<evidence type="ECO:0000256" key="7">
    <source>
        <dbReference type="SAM" id="MobiDB-lite"/>
    </source>
</evidence>
<dbReference type="SUPFAM" id="SSF89550">
    <property type="entry name" value="PHP domain-like"/>
    <property type="match status" value="1"/>
</dbReference>
<evidence type="ECO:0000256" key="2">
    <source>
        <dbReference type="ARBA" id="ARBA00007331"/>
    </source>
</evidence>
<keyword evidence="9" id="KW-1185">Reference proteome</keyword>
<evidence type="ECO:0000256" key="6">
    <source>
        <dbReference type="ARBA" id="ARBA00022694"/>
    </source>
</evidence>
<dbReference type="GO" id="GO:0008168">
    <property type="term" value="F:methyltransferase activity"/>
    <property type="evidence" value="ECO:0007669"/>
    <property type="project" value="UniProtKB-KW"/>
</dbReference>
<feature type="domain" description="SAM-dependent MTase TRM10-type" evidence="8">
    <location>
        <begin position="429"/>
        <end position="635"/>
    </location>
</feature>
<comment type="subcellular location">
    <subcellularLocation>
        <location evidence="1">Nucleus</location>
    </subcellularLocation>
</comment>